<evidence type="ECO:0000259" key="1">
    <source>
        <dbReference type="Pfam" id="PF00134"/>
    </source>
</evidence>
<dbReference type="EMBL" id="JABWDY010018939">
    <property type="protein sequence ID" value="KAF5194278.1"/>
    <property type="molecule type" value="Genomic_DNA"/>
</dbReference>
<feature type="domain" description="Cyclin N-terminal" evidence="1">
    <location>
        <begin position="39"/>
        <end position="98"/>
    </location>
</feature>
<dbReference type="InterPro" id="IPR006671">
    <property type="entry name" value="Cyclin_N"/>
</dbReference>
<feature type="non-terminal residue" evidence="2">
    <location>
        <position position="1"/>
    </location>
</feature>
<dbReference type="Proteomes" id="UP000554482">
    <property type="component" value="Unassembled WGS sequence"/>
</dbReference>
<accession>A0A7J6WBN0</accession>
<organism evidence="2 3">
    <name type="scientific">Thalictrum thalictroides</name>
    <name type="common">Rue-anemone</name>
    <name type="synonym">Anemone thalictroides</name>
    <dbReference type="NCBI Taxonomy" id="46969"/>
    <lineage>
        <taxon>Eukaryota</taxon>
        <taxon>Viridiplantae</taxon>
        <taxon>Streptophyta</taxon>
        <taxon>Embryophyta</taxon>
        <taxon>Tracheophyta</taxon>
        <taxon>Spermatophyta</taxon>
        <taxon>Magnoliopsida</taxon>
        <taxon>Ranunculales</taxon>
        <taxon>Ranunculaceae</taxon>
        <taxon>Thalictroideae</taxon>
        <taxon>Thalictrum</taxon>
    </lineage>
</organism>
<sequence>ASAIFLAKYMLLPGKRPWYKPSELCERVKVLHHLFCNSSYCSLPAIRKKYCQHKLVTCMMIAAQCVEICVPQVEEYCYITDNTYFKEEVLQVESVMFEMRAPTAKCFLRRFAHAANGNNEVCECLNPEGLHHLFCNSLFMTSGTSTYMSDETGGYIVGEGSA</sequence>
<dbReference type="OrthoDB" id="1743814at2759"/>
<protein>
    <submittedName>
        <fullName evidence="2">Cyclin a1</fullName>
    </submittedName>
</protein>
<proteinExistence type="predicted"/>
<dbReference type="SUPFAM" id="SSF47954">
    <property type="entry name" value="Cyclin-like"/>
    <property type="match status" value="1"/>
</dbReference>
<reference evidence="2 3" key="1">
    <citation type="submission" date="2020-06" db="EMBL/GenBank/DDBJ databases">
        <title>Transcriptomic and genomic resources for Thalictrum thalictroides and T. hernandezii: Facilitating candidate gene discovery in an emerging model plant lineage.</title>
        <authorList>
            <person name="Arias T."/>
            <person name="Riano-Pachon D.M."/>
            <person name="Di Stilio V.S."/>
        </authorList>
    </citation>
    <scope>NUCLEOTIDE SEQUENCE [LARGE SCALE GENOMIC DNA]</scope>
    <source>
        <strain evidence="3">cv. WT478/WT964</strain>
        <tissue evidence="2">Leaves</tissue>
    </source>
</reference>
<evidence type="ECO:0000313" key="2">
    <source>
        <dbReference type="EMBL" id="KAF5194278.1"/>
    </source>
</evidence>
<dbReference type="Pfam" id="PF00134">
    <property type="entry name" value="Cyclin_N"/>
    <property type="match status" value="1"/>
</dbReference>
<evidence type="ECO:0000313" key="3">
    <source>
        <dbReference type="Proteomes" id="UP000554482"/>
    </source>
</evidence>
<dbReference type="InterPro" id="IPR036915">
    <property type="entry name" value="Cyclin-like_sf"/>
</dbReference>
<keyword evidence="3" id="KW-1185">Reference proteome</keyword>
<gene>
    <name evidence="2" type="ORF">FRX31_016136</name>
</gene>
<comment type="caution">
    <text evidence="2">The sequence shown here is derived from an EMBL/GenBank/DDBJ whole genome shotgun (WGS) entry which is preliminary data.</text>
</comment>
<dbReference type="AlphaFoldDB" id="A0A7J6WBN0"/>
<name>A0A7J6WBN0_THATH</name>
<dbReference type="Gene3D" id="1.10.472.10">
    <property type="entry name" value="Cyclin-like"/>
    <property type="match status" value="2"/>
</dbReference>